<evidence type="ECO:0008006" key="3">
    <source>
        <dbReference type="Google" id="ProtNLM"/>
    </source>
</evidence>
<dbReference type="SUPFAM" id="SSF51126">
    <property type="entry name" value="Pectin lyase-like"/>
    <property type="match status" value="1"/>
</dbReference>
<gene>
    <name evidence="1" type="ORF">MBORA_13760</name>
</gene>
<accession>A0A166AC00</accession>
<organism evidence="1 2">
    <name type="scientific">Methanobrevibacter oralis</name>
    <dbReference type="NCBI Taxonomy" id="66851"/>
    <lineage>
        <taxon>Archaea</taxon>
        <taxon>Methanobacteriati</taxon>
        <taxon>Methanobacteriota</taxon>
        <taxon>Methanomada group</taxon>
        <taxon>Methanobacteria</taxon>
        <taxon>Methanobacteriales</taxon>
        <taxon>Methanobacteriaceae</taxon>
        <taxon>Methanobrevibacter</taxon>
    </lineage>
</organism>
<dbReference type="AlphaFoldDB" id="A0A166AC00"/>
<reference evidence="2" key="1">
    <citation type="journal article" date="2016" name="Genome Announc.">
        <title>Draft Genome Sequences of Methanobrevibacter curvatus DSM11111, Methanobrevibacter cuticularis DSM11139, Methanobrevibacter filiformis DSM11501, and Methanobrevibacter oralis DSM7256.</title>
        <authorList>
            <person name="Poehlein A."/>
            <person name="Seedorf H."/>
        </authorList>
    </citation>
    <scope>NUCLEOTIDE SEQUENCE [LARGE SCALE GENOMIC DNA]</scope>
    <source>
        <strain evidence="2">DSM 7256 / JCM 30027 / ZR</strain>
    </source>
</reference>
<comment type="caution">
    <text evidence="1">The sequence shown here is derived from an EMBL/GenBank/DDBJ whole genome shotgun (WGS) entry which is preliminary data.</text>
</comment>
<keyword evidence="2" id="KW-1185">Reference proteome</keyword>
<dbReference type="RefSeq" id="WP_063720432.1">
    <property type="nucleotide sequence ID" value="NZ_CAJVUI010000001.1"/>
</dbReference>
<name>A0A166AC00_METOA</name>
<dbReference type="STRING" id="66851.MBORA_13760"/>
<dbReference type="EMBL" id="LWMU01000081">
    <property type="protein sequence ID" value="KZX11836.1"/>
    <property type="molecule type" value="Genomic_DNA"/>
</dbReference>
<proteinExistence type="predicted"/>
<evidence type="ECO:0000313" key="2">
    <source>
        <dbReference type="Proteomes" id="UP000077428"/>
    </source>
</evidence>
<dbReference type="InterPro" id="IPR011050">
    <property type="entry name" value="Pectin_lyase_fold/virulence"/>
</dbReference>
<sequence length="1023" mass="110959">MGGIKIKLNKIAILSLLMMLLCFIGTASATEDINDTVVAESTLDDNSVSIDNVDDSNDDIQTIKNLDDDLASENSKISSTSGTPTTAYDWNTLKNKCEAPTSQYITLTGTTYTIGEVIKFKNSATIVGSNVSYITGGSTSKTPFLNINPALTLHFINVKFLNVNANNLLQLDGTVYLENCTFNNIQTATGRNSVIYNTNNLMYISGCNITNCNTGYGAVSNYVFGSTTSVVMYVDDCNFVNNSASVEPGAINNCGILYVNNTLFDGNHANWWAGAIHTHTNAQTEIQNSIFKRNTAGWNGGALYTYSKLKIYNSTFENNNCTTNNGGGAIGAYNYGSEYNITIDSCRFNYNKNLCEAYTNISTTSLGRGGAISVLNGGYLTVCNSNFTGNYARIGQAIAAATYTYENGTGGNPHIKICHNLFVNHTATGIDTVVITGNDYCFCNNVFINSYQATPYNETCICNSPKSSVKSLLRMSNDNVLTEWHNIIYVNASSPNDPESVDGQSWENAYGGKDSLLRAFRDILNNGVIYVADGEYTAEDYNYFPLECSRNITVIGLGSKVILKLPLESGAAGVTNVIHKLVNLTIAAGTSIDTGININSTFINCTFTAPMRFGNETKYYSTTMDPRMFLEYGYAKTNSMTFNNCIFKDIDANNVVNLYKYYAVNLNNCIFENITADSLVYREGTGYFEDDGIYFKNCTFTNSKFNGVVDSAANFDDAIAIEDCTYDSAVAIGTTEINGHFYVNATKLKVTAVDTNLTVKIADITYGNGFTIDVTLLNNVSGNVTVNINNKNYSITVVNGSGSLKVSDILDASNYIAVANFVGDNVTTYSSTANTTFTVAKATPTITISGGSKIYNVAKTLTITLANPISGTVSVIIGSQKVNVKVTNGKGTVSVNNLKPGNYNVKVIFASTSNYNETFKTAKLTVKKATPKMNAKKVTFKAKKKTKKYSIVLKTNENKALSKVKVTIKLGKKTYSAKTNSKGQATFKLTKLTKKGSYKATVKFAGNAYYQALSKKVTIKVKK</sequence>
<protein>
    <recommendedName>
        <fullName evidence="3">Bacterial Ig-like domain protein</fullName>
    </recommendedName>
</protein>
<dbReference type="Proteomes" id="UP000077428">
    <property type="component" value="Unassembled WGS sequence"/>
</dbReference>
<dbReference type="OrthoDB" id="78345at2157"/>
<dbReference type="Gene3D" id="2.160.20.80">
    <property type="entry name" value="E3 ubiquitin-protein ligase SopA"/>
    <property type="match status" value="1"/>
</dbReference>
<dbReference type="PATRIC" id="fig|66851.6.peg.1494"/>
<evidence type="ECO:0000313" key="1">
    <source>
        <dbReference type="EMBL" id="KZX11836.1"/>
    </source>
</evidence>